<evidence type="ECO:0000313" key="8">
    <source>
        <dbReference type="Proteomes" id="UP000481858"/>
    </source>
</evidence>
<dbReference type="GO" id="GO:0006412">
    <property type="term" value="P:translation"/>
    <property type="evidence" value="ECO:0007669"/>
    <property type="project" value="UniProtKB-KW"/>
</dbReference>
<reference evidence="7 8" key="1">
    <citation type="submission" date="2019-12" db="EMBL/GenBank/DDBJ databases">
        <title>Draft genome sequence of the ascomycete Xylaria multiplex DSM 110363.</title>
        <authorList>
            <person name="Buettner E."/>
            <person name="Kellner H."/>
        </authorList>
    </citation>
    <scope>NUCLEOTIDE SEQUENCE [LARGE SCALE GENOMIC DNA]</scope>
    <source>
        <strain evidence="7 8">DSM 110363</strain>
    </source>
</reference>
<keyword evidence="2" id="KW-0648">Protein biosynthesis</keyword>
<dbReference type="OrthoDB" id="407355at2759"/>
<dbReference type="InterPro" id="IPR023584">
    <property type="entry name" value="Ribosome_recyc_fac_dom"/>
</dbReference>
<feature type="coiled-coil region" evidence="4">
    <location>
        <begin position="257"/>
        <end position="320"/>
    </location>
</feature>
<proteinExistence type="inferred from homology"/>
<dbReference type="GO" id="GO:0043023">
    <property type="term" value="F:ribosomal large subunit binding"/>
    <property type="evidence" value="ECO:0007669"/>
    <property type="project" value="TreeGrafter"/>
</dbReference>
<evidence type="ECO:0000256" key="4">
    <source>
        <dbReference type="SAM" id="Coils"/>
    </source>
</evidence>
<evidence type="ECO:0000256" key="2">
    <source>
        <dbReference type="ARBA" id="ARBA00022917"/>
    </source>
</evidence>
<comment type="caution">
    <text evidence="7">The sequence shown here is derived from an EMBL/GenBank/DDBJ whole genome shotgun (WGS) entry which is preliminary data.</text>
</comment>
<dbReference type="Gene3D" id="1.10.132.20">
    <property type="entry name" value="Ribosome-recycling factor"/>
    <property type="match status" value="1"/>
</dbReference>
<keyword evidence="8" id="KW-1185">Reference proteome</keyword>
<dbReference type="InParanoid" id="A0A7C8MW53"/>
<comment type="function">
    <text evidence="3">Necessary for protein synthesis in mitochondria. Functions as a ribosome recycling factor in mitochondria.</text>
</comment>
<evidence type="ECO:0000256" key="5">
    <source>
        <dbReference type="SAM" id="MobiDB-lite"/>
    </source>
</evidence>
<evidence type="ECO:0000259" key="6">
    <source>
        <dbReference type="Pfam" id="PF01765"/>
    </source>
</evidence>
<dbReference type="FunCoup" id="A0A7C8MW53">
    <property type="interactions" value="70"/>
</dbReference>
<feature type="domain" description="Ribosome recycling factor" evidence="6">
    <location>
        <begin position="158"/>
        <end position="323"/>
    </location>
</feature>
<dbReference type="PANTHER" id="PTHR20982:SF3">
    <property type="entry name" value="MITOCHONDRIAL RIBOSOME RECYCLING FACTOR PSEUDO 1"/>
    <property type="match status" value="1"/>
</dbReference>
<dbReference type="InterPro" id="IPR036191">
    <property type="entry name" value="RRF_sf"/>
</dbReference>
<dbReference type="Proteomes" id="UP000481858">
    <property type="component" value="Unassembled WGS sequence"/>
</dbReference>
<protein>
    <recommendedName>
        <fullName evidence="6">Ribosome recycling factor domain-containing protein</fullName>
    </recommendedName>
</protein>
<organism evidence="7 8">
    <name type="scientific">Xylaria multiplex</name>
    <dbReference type="NCBI Taxonomy" id="323545"/>
    <lineage>
        <taxon>Eukaryota</taxon>
        <taxon>Fungi</taxon>
        <taxon>Dikarya</taxon>
        <taxon>Ascomycota</taxon>
        <taxon>Pezizomycotina</taxon>
        <taxon>Sordariomycetes</taxon>
        <taxon>Xylariomycetidae</taxon>
        <taxon>Xylariales</taxon>
        <taxon>Xylariaceae</taxon>
        <taxon>Xylaria</taxon>
    </lineage>
</organism>
<keyword evidence="4" id="KW-0175">Coiled coil</keyword>
<dbReference type="SUPFAM" id="SSF55194">
    <property type="entry name" value="Ribosome recycling factor, RRF"/>
    <property type="match status" value="1"/>
</dbReference>
<feature type="region of interest" description="Disordered" evidence="5">
    <location>
        <begin position="94"/>
        <end position="145"/>
    </location>
</feature>
<dbReference type="Gene3D" id="3.30.1360.40">
    <property type="match status" value="1"/>
</dbReference>
<accession>A0A7C8MW53</accession>
<comment type="similarity">
    <text evidence="1">Belongs to the RRF family.</text>
</comment>
<dbReference type="PANTHER" id="PTHR20982">
    <property type="entry name" value="RIBOSOME RECYCLING FACTOR"/>
    <property type="match status" value="1"/>
</dbReference>
<dbReference type="InterPro" id="IPR002661">
    <property type="entry name" value="Ribosome_recyc_fac"/>
</dbReference>
<evidence type="ECO:0000256" key="1">
    <source>
        <dbReference type="ARBA" id="ARBA00005912"/>
    </source>
</evidence>
<sequence length="328" mass="36422">MSNAAARTILRPGFARPQAGRMYVRSIDPSTCLLTAVTYYERSYDVACANAVRVTAPYSSWPLCQPCEKRQFLVSATPRSSPYLLNHLRGLHTSPALSKSKKKEETQKRNAGGRGKSNEKPTESSAADDGAKHPQPSPDDPFNFADVESRLSKHAEHFKASLKTMHTGARFDPEVVGGMRVTVDKKTGQTYPLRELAQVVPRGGRAVSLLVHDAGYVKPIMSAVQSSPQFNQQPQRDPENELELILKIEPEKLDDIVKRAKAVAHEWRERIRAVRQKRDKLHATWKKDGSIIPDVKKDADKALEKIIKAATAEVDDAEKNAIKAAEPK</sequence>
<dbReference type="Pfam" id="PF01765">
    <property type="entry name" value="RRF"/>
    <property type="match status" value="1"/>
</dbReference>
<evidence type="ECO:0000256" key="3">
    <source>
        <dbReference type="ARBA" id="ARBA00024909"/>
    </source>
</evidence>
<dbReference type="EMBL" id="WUBL01000029">
    <property type="protein sequence ID" value="KAF2969933.1"/>
    <property type="molecule type" value="Genomic_DNA"/>
</dbReference>
<dbReference type="GO" id="GO:0005739">
    <property type="term" value="C:mitochondrion"/>
    <property type="evidence" value="ECO:0007669"/>
    <property type="project" value="TreeGrafter"/>
</dbReference>
<dbReference type="AlphaFoldDB" id="A0A7C8MW53"/>
<evidence type="ECO:0000313" key="7">
    <source>
        <dbReference type="EMBL" id="KAF2969933.1"/>
    </source>
</evidence>
<gene>
    <name evidence="7" type="ORF">GQX73_g3636</name>
</gene>
<name>A0A7C8MW53_9PEZI</name>